<dbReference type="Gene3D" id="3.40.50.850">
    <property type="entry name" value="Isochorismatase-like"/>
    <property type="match status" value="1"/>
</dbReference>
<dbReference type="Pfam" id="PF00857">
    <property type="entry name" value="Isochorismatase"/>
    <property type="match status" value="1"/>
</dbReference>
<sequence>MASDFKPALIVVDLQEDFLPPNGALAVPGGREVIAPINELLALPFAFKVATKDWHPADHISFAANHAGKRAYADTAEVTNPLNAGERYTTRLWPVHCVQGTAGAALAAGLEAGRLDAVVAKGTDARVEMYGPFHDAFTSPRVEDSGLARLLLERAVTDVYVVGLASDYCAKACAEDAAKEGFRTYLIEDCTRAVDAAAWPRCREQIEGAGARVVGLGSPEVLRLRSCA</sequence>
<proteinExistence type="inferred from homology"/>
<dbReference type="InterPro" id="IPR000868">
    <property type="entry name" value="Isochorismatase-like_dom"/>
</dbReference>
<dbReference type="EMBL" id="DF977452">
    <property type="protein sequence ID" value="GAP84272.2"/>
    <property type="molecule type" value="Genomic_DNA"/>
</dbReference>
<dbReference type="AlphaFoldDB" id="A0A1S7ULR5"/>
<dbReference type="Proteomes" id="UP000054516">
    <property type="component" value="Unassembled WGS sequence"/>
</dbReference>
<dbReference type="GO" id="GO:0019363">
    <property type="term" value="P:pyridine nucleotide biosynthetic process"/>
    <property type="evidence" value="ECO:0007669"/>
    <property type="project" value="UniProtKB-KW"/>
</dbReference>
<evidence type="ECO:0000256" key="7">
    <source>
        <dbReference type="ARBA" id="ARBA00043224"/>
    </source>
</evidence>
<keyword evidence="2" id="KW-0662">Pyridine nucleotide biosynthesis</keyword>
<protein>
    <recommendedName>
        <fullName evidence="6">nicotinamidase</fullName>
        <ecNumber evidence="6">3.5.1.19</ecNumber>
    </recommendedName>
    <alternativeName>
        <fullName evidence="7">Nicotinamide deamidase</fullName>
    </alternativeName>
</protein>
<dbReference type="InterPro" id="IPR052347">
    <property type="entry name" value="Isochorismatase_Nicotinamidase"/>
</dbReference>
<evidence type="ECO:0000259" key="8">
    <source>
        <dbReference type="Pfam" id="PF00857"/>
    </source>
</evidence>
<gene>
    <name evidence="9" type="ORF">SAMD00023353_0700750</name>
</gene>
<feature type="domain" description="Isochorismatase-like" evidence="8">
    <location>
        <begin position="8"/>
        <end position="214"/>
    </location>
</feature>
<evidence type="ECO:0000256" key="1">
    <source>
        <dbReference type="ARBA" id="ARBA00006336"/>
    </source>
</evidence>
<comment type="similarity">
    <text evidence="1">Belongs to the isochorismatase family.</text>
</comment>
<comment type="pathway">
    <text evidence="5">Cofactor biosynthesis; nicotinate biosynthesis; nicotinate from nicotinamide: step 1/1.</text>
</comment>
<dbReference type="PANTHER" id="PTHR11080">
    <property type="entry name" value="PYRAZINAMIDASE/NICOTINAMIDASE"/>
    <property type="match status" value="1"/>
</dbReference>
<dbReference type="SUPFAM" id="SSF52499">
    <property type="entry name" value="Isochorismatase-like hydrolases"/>
    <property type="match status" value="1"/>
</dbReference>
<reference evidence="9" key="1">
    <citation type="submission" date="2016-03" db="EMBL/GenBank/DDBJ databases">
        <title>Draft genome sequence of Rosellinia necatrix.</title>
        <authorList>
            <person name="Kanematsu S."/>
        </authorList>
    </citation>
    <scope>NUCLEOTIDE SEQUENCE [LARGE SCALE GENOMIC DNA]</scope>
    <source>
        <strain evidence="9">W97</strain>
    </source>
</reference>
<evidence type="ECO:0000313" key="9">
    <source>
        <dbReference type="EMBL" id="GAP84272.2"/>
    </source>
</evidence>
<evidence type="ECO:0000256" key="6">
    <source>
        <dbReference type="ARBA" id="ARBA00039017"/>
    </source>
</evidence>
<dbReference type="OMA" id="DFVDSWP"/>
<dbReference type="GO" id="GO:0008936">
    <property type="term" value="F:nicotinamidase activity"/>
    <property type="evidence" value="ECO:0007669"/>
    <property type="project" value="UniProtKB-EC"/>
</dbReference>
<name>A0A1S7ULR5_ROSNE</name>
<evidence type="ECO:0000256" key="4">
    <source>
        <dbReference type="ARBA" id="ARBA00022801"/>
    </source>
</evidence>
<evidence type="ECO:0000256" key="2">
    <source>
        <dbReference type="ARBA" id="ARBA00022642"/>
    </source>
</evidence>
<dbReference type="OrthoDB" id="3341310at2759"/>
<dbReference type="EC" id="3.5.1.19" evidence="6"/>
<evidence type="ECO:0000256" key="3">
    <source>
        <dbReference type="ARBA" id="ARBA00022723"/>
    </source>
</evidence>
<keyword evidence="10" id="KW-1185">Reference proteome</keyword>
<organism evidence="9">
    <name type="scientific">Rosellinia necatrix</name>
    <name type="common">White root-rot fungus</name>
    <dbReference type="NCBI Taxonomy" id="77044"/>
    <lineage>
        <taxon>Eukaryota</taxon>
        <taxon>Fungi</taxon>
        <taxon>Dikarya</taxon>
        <taxon>Ascomycota</taxon>
        <taxon>Pezizomycotina</taxon>
        <taxon>Sordariomycetes</taxon>
        <taxon>Xylariomycetidae</taxon>
        <taxon>Xylariales</taxon>
        <taxon>Xylariaceae</taxon>
        <taxon>Rosellinia</taxon>
    </lineage>
</organism>
<dbReference type="InterPro" id="IPR036380">
    <property type="entry name" value="Isochorismatase-like_sf"/>
</dbReference>
<evidence type="ECO:0000256" key="5">
    <source>
        <dbReference type="ARBA" id="ARBA00037900"/>
    </source>
</evidence>
<dbReference type="GO" id="GO:0046872">
    <property type="term" value="F:metal ion binding"/>
    <property type="evidence" value="ECO:0007669"/>
    <property type="project" value="UniProtKB-KW"/>
</dbReference>
<accession>A0A1S7ULR5</accession>
<keyword evidence="3" id="KW-0479">Metal-binding</keyword>
<evidence type="ECO:0000313" key="10">
    <source>
        <dbReference type="Proteomes" id="UP000054516"/>
    </source>
</evidence>
<dbReference type="PANTHER" id="PTHR11080:SF2">
    <property type="entry name" value="LD05707P"/>
    <property type="match status" value="1"/>
</dbReference>
<dbReference type="STRING" id="77044.A0A1S7ULR5"/>
<keyword evidence="4" id="KW-0378">Hydrolase</keyword>